<name>A0ACC2FDZ2_DALPE</name>
<dbReference type="EMBL" id="CM055756">
    <property type="protein sequence ID" value="KAJ7989576.1"/>
    <property type="molecule type" value="Genomic_DNA"/>
</dbReference>
<keyword evidence="2" id="KW-1185">Reference proteome</keyword>
<protein>
    <submittedName>
        <fullName evidence="1">Uncharacterized protein</fullName>
    </submittedName>
</protein>
<evidence type="ECO:0000313" key="2">
    <source>
        <dbReference type="Proteomes" id="UP001157502"/>
    </source>
</evidence>
<proteinExistence type="predicted"/>
<gene>
    <name evidence="1" type="ORF">DPEC_G00305970</name>
</gene>
<accession>A0ACC2FDZ2</accession>
<comment type="caution">
    <text evidence="1">The sequence shown here is derived from an EMBL/GenBank/DDBJ whole genome shotgun (WGS) entry which is preliminary data.</text>
</comment>
<evidence type="ECO:0000313" key="1">
    <source>
        <dbReference type="EMBL" id="KAJ7989576.1"/>
    </source>
</evidence>
<sequence length="91" mass="9977">MHCGSPRGLRSAYHYDSFHMRASLICTGQRSPIVSLLSTVPSVAGRNATLLLGNRGPHRTQGSEVKGVHVTVRTAARNSSDRLDLNWFMSK</sequence>
<dbReference type="Proteomes" id="UP001157502">
    <property type="component" value="Chromosome 29"/>
</dbReference>
<organism evidence="1 2">
    <name type="scientific">Dallia pectoralis</name>
    <name type="common">Alaska blackfish</name>
    <dbReference type="NCBI Taxonomy" id="75939"/>
    <lineage>
        <taxon>Eukaryota</taxon>
        <taxon>Metazoa</taxon>
        <taxon>Chordata</taxon>
        <taxon>Craniata</taxon>
        <taxon>Vertebrata</taxon>
        <taxon>Euteleostomi</taxon>
        <taxon>Actinopterygii</taxon>
        <taxon>Neopterygii</taxon>
        <taxon>Teleostei</taxon>
        <taxon>Protacanthopterygii</taxon>
        <taxon>Esociformes</taxon>
        <taxon>Umbridae</taxon>
        <taxon>Dallia</taxon>
    </lineage>
</organism>
<reference evidence="1" key="1">
    <citation type="submission" date="2021-05" db="EMBL/GenBank/DDBJ databases">
        <authorList>
            <person name="Pan Q."/>
            <person name="Jouanno E."/>
            <person name="Zahm M."/>
            <person name="Klopp C."/>
            <person name="Cabau C."/>
            <person name="Louis A."/>
            <person name="Berthelot C."/>
            <person name="Parey E."/>
            <person name="Roest Crollius H."/>
            <person name="Montfort J."/>
            <person name="Robinson-Rechavi M."/>
            <person name="Bouchez O."/>
            <person name="Lampietro C."/>
            <person name="Lopez Roques C."/>
            <person name="Donnadieu C."/>
            <person name="Postlethwait J."/>
            <person name="Bobe J."/>
            <person name="Dillon D."/>
            <person name="Chandos A."/>
            <person name="von Hippel F."/>
            <person name="Guiguen Y."/>
        </authorList>
    </citation>
    <scope>NUCLEOTIDE SEQUENCE</scope>
    <source>
        <strain evidence="1">YG-Jan2019</strain>
    </source>
</reference>